<dbReference type="EMBL" id="JACRWD010000010">
    <property type="protein sequence ID" value="MBC6004893.1"/>
    <property type="molecule type" value="Genomic_DNA"/>
</dbReference>
<dbReference type="InterPro" id="IPR021247">
    <property type="entry name" value="DUF2785"/>
</dbReference>
<protein>
    <submittedName>
        <fullName evidence="1">DUF2785 domain-containing protein</fullName>
    </submittedName>
</protein>
<accession>A0ABR7K719</accession>
<proteinExistence type="predicted"/>
<name>A0ABR7K719_9FIRM</name>
<gene>
    <name evidence="1" type="ORF">H8891_13955</name>
</gene>
<evidence type="ECO:0000313" key="1">
    <source>
        <dbReference type="EMBL" id="MBC6004893.1"/>
    </source>
</evidence>
<reference evidence="1 2" key="1">
    <citation type="submission" date="2020-08" db="EMBL/GenBank/DDBJ databases">
        <authorList>
            <person name="Liu C."/>
            <person name="Sun Q."/>
        </authorList>
    </citation>
    <scope>NUCLEOTIDE SEQUENCE [LARGE SCALE GENOMIC DNA]</scope>
    <source>
        <strain evidence="1 2">NSJ-45</strain>
    </source>
</reference>
<dbReference type="Pfam" id="PF10978">
    <property type="entry name" value="DUF2785"/>
    <property type="match status" value="1"/>
</dbReference>
<organism evidence="1 2">
    <name type="scientific">Paeniclostridium hominis</name>
    <dbReference type="NCBI Taxonomy" id="2764329"/>
    <lineage>
        <taxon>Bacteria</taxon>
        <taxon>Bacillati</taxon>
        <taxon>Bacillota</taxon>
        <taxon>Clostridia</taxon>
        <taxon>Peptostreptococcales</taxon>
        <taxon>Peptostreptococcaceae</taxon>
        <taxon>Paeniclostridium</taxon>
    </lineage>
</organism>
<dbReference type="RefSeq" id="WP_187006859.1">
    <property type="nucleotide sequence ID" value="NZ_JACRWD010000010.1"/>
</dbReference>
<evidence type="ECO:0000313" key="2">
    <source>
        <dbReference type="Proteomes" id="UP000611796"/>
    </source>
</evidence>
<keyword evidence="2" id="KW-1185">Reference proteome</keyword>
<sequence length="270" mass="31500">MRLNLLQIKKNNYEVNNKNLYYSYALDMLKYIGTTDATLRDDLIYDIFSKWINQNIFSDEQMQSFLTICIDDQHLMKSIGAINDDTVFTRTFSALIIALILHSNNQKSFLHHHVIIETTNIVIDYYTKEMDLRGYIDYKGWSHSIAHGADVIDELAQCSILDKENLENLLITLQLKICQGKYVYIDGEPGRISIAVKSILMRNEINDNDIILWLKRFEKHTSESNSSIEYYHKKINISNFLKSLYFTLEGDFKDSMIMDKIHNLITTLGE</sequence>
<dbReference type="Proteomes" id="UP000611796">
    <property type="component" value="Unassembled WGS sequence"/>
</dbReference>
<comment type="caution">
    <text evidence="1">The sequence shown here is derived from an EMBL/GenBank/DDBJ whole genome shotgun (WGS) entry which is preliminary data.</text>
</comment>